<dbReference type="GO" id="GO:0032259">
    <property type="term" value="P:methylation"/>
    <property type="evidence" value="ECO:0007669"/>
    <property type="project" value="UniProtKB-KW"/>
</dbReference>
<dbReference type="AlphaFoldDB" id="A0A942UH00"/>
<protein>
    <submittedName>
        <fullName evidence="2">Methyltransferase domain-containing protein</fullName>
    </submittedName>
</protein>
<sequence length="262" mass="30612">MSEWKELIQDSQSRWNENAEYWDDYMGEQSNQFHRELIRPYTEKLLNVKEGQTILDIACGNGNFSRRLAELGANVIAIDYSPKMIERAKLRSKEYLNCIDYRVLDATNHGSLIELGKQKFDHAVANMALMDIADITPLMKALQKLLKKNGSFVFSITHPCFQTPHMRKVHEIEDIDGDIHSRNSVQIFNYLSPQPYEAIGIKGQPSPHFMFHRSLSYYFNLSFQNNFVLDGIVEPCFNKEKEPNRFDWYEIPPVIILRFKKL</sequence>
<proteinExistence type="predicted"/>
<feature type="domain" description="Methyltransferase type 11" evidence="1">
    <location>
        <begin position="55"/>
        <end position="154"/>
    </location>
</feature>
<accession>A0A942UH00</accession>
<dbReference type="SUPFAM" id="SSF53335">
    <property type="entry name" value="S-adenosyl-L-methionine-dependent methyltransferases"/>
    <property type="match status" value="1"/>
</dbReference>
<comment type="caution">
    <text evidence="2">The sequence shown here is derived from an EMBL/GenBank/DDBJ whole genome shotgun (WGS) entry which is preliminary data.</text>
</comment>
<dbReference type="InterPro" id="IPR029063">
    <property type="entry name" value="SAM-dependent_MTases_sf"/>
</dbReference>
<keyword evidence="3" id="KW-1185">Reference proteome</keyword>
<keyword evidence="2" id="KW-0489">Methyltransferase</keyword>
<dbReference type="Proteomes" id="UP000676456">
    <property type="component" value="Unassembled WGS sequence"/>
</dbReference>
<dbReference type="CDD" id="cd02440">
    <property type="entry name" value="AdoMet_MTases"/>
    <property type="match status" value="1"/>
</dbReference>
<evidence type="ECO:0000259" key="1">
    <source>
        <dbReference type="Pfam" id="PF08241"/>
    </source>
</evidence>
<name>A0A942UH00_9BACI</name>
<dbReference type="RefSeq" id="WP_213096314.1">
    <property type="nucleotide sequence ID" value="NZ_JAGYPH010000001.1"/>
</dbReference>
<dbReference type="InterPro" id="IPR013216">
    <property type="entry name" value="Methyltransf_11"/>
</dbReference>
<dbReference type="PANTHER" id="PTHR43861">
    <property type="entry name" value="TRANS-ACONITATE 2-METHYLTRANSFERASE-RELATED"/>
    <property type="match status" value="1"/>
</dbReference>
<dbReference type="EMBL" id="JAGYPN010000001">
    <property type="protein sequence ID" value="MBS4221271.1"/>
    <property type="molecule type" value="Genomic_DNA"/>
</dbReference>
<reference evidence="2 3" key="1">
    <citation type="submission" date="2021-05" db="EMBL/GenBank/DDBJ databases">
        <title>Novel Bacillus species.</title>
        <authorList>
            <person name="Liu G."/>
        </authorList>
    </citation>
    <scope>NUCLEOTIDE SEQUENCE [LARGE SCALE GENOMIC DNA]</scope>
    <source>
        <strain evidence="2 3">FJAT-49682</strain>
    </source>
</reference>
<organism evidence="2 3">
    <name type="scientific">Lederbergia citrea</name>
    <dbReference type="NCBI Taxonomy" id="2833581"/>
    <lineage>
        <taxon>Bacteria</taxon>
        <taxon>Bacillati</taxon>
        <taxon>Bacillota</taxon>
        <taxon>Bacilli</taxon>
        <taxon>Bacillales</taxon>
        <taxon>Bacillaceae</taxon>
        <taxon>Lederbergia</taxon>
    </lineage>
</organism>
<dbReference type="GO" id="GO:0008757">
    <property type="term" value="F:S-adenosylmethionine-dependent methyltransferase activity"/>
    <property type="evidence" value="ECO:0007669"/>
    <property type="project" value="InterPro"/>
</dbReference>
<keyword evidence="2" id="KW-0808">Transferase</keyword>
<gene>
    <name evidence="2" type="ORF">KHA91_00695</name>
</gene>
<evidence type="ECO:0000313" key="3">
    <source>
        <dbReference type="Proteomes" id="UP000676456"/>
    </source>
</evidence>
<evidence type="ECO:0000313" key="2">
    <source>
        <dbReference type="EMBL" id="MBS4221271.1"/>
    </source>
</evidence>
<dbReference type="Pfam" id="PF08241">
    <property type="entry name" value="Methyltransf_11"/>
    <property type="match status" value="1"/>
</dbReference>
<dbReference type="Gene3D" id="3.40.50.150">
    <property type="entry name" value="Vaccinia Virus protein VP39"/>
    <property type="match status" value="1"/>
</dbReference>